<dbReference type="SUPFAM" id="SSF55729">
    <property type="entry name" value="Acyl-CoA N-acyltransferases (Nat)"/>
    <property type="match status" value="1"/>
</dbReference>
<gene>
    <name evidence="4" type="ORF">GM661_12050</name>
</gene>
<reference evidence="4" key="1">
    <citation type="submission" date="2019-12" db="EMBL/GenBank/DDBJ databases">
        <authorList>
            <person name="zhang j."/>
            <person name="sun C.M."/>
        </authorList>
    </citation>
    <scope>NUCLEOTIDE SEQUENCE</scope>
    <source>
        <strain evidence="4">NS-1</strain>
    </source>
</reference>
<accession>A0A8A7KB15</accession>
<dbReference type="AlphaFoldDB" id="A0A8A7KB15"/>
<keyword evidence="1 4" id="KW-0808">Transferase</keyword>
<dbReference type="Proteomes" id="UP000665020">
    <property type="component" value="Chromosome"/>
</dbReference>
<keyword evidence="5" id="KW-1185">Reference proteome</keyword>
<dbReference type="RefSeq" id="WP_125990840.1">
    <property type="nucleotide sequence ID" value="NZ_CP046640.1"/>
</dbReference>
<dbReference type="NCBIfam" id="NF007853">
    <property type="entry name" value="PRK10562.1"/>
    <property type="match status" value="1"/>
</dbReference>
<name>A0A8A7KB15_9FIRM</name>
<dbReference type="EMBL" id="CP046640">
    <property type="protein sequence ID" value="QTL98641.1"/>
    <property type="molecule type" value="Genomic_DNA"/>
</dbReference>
<dbReference type="Pfam" id="PF13508">
    <property type="entry name" value="Acetyltransf_7"/>
    <property type="match status" value="1"/>
</dbReference>
<dbReference type="EC" id="2.3.1.-" evidence="4"/>
<evidence type="ECO:0000313" key="4">
    <source>
        <dbReference type="EMBL" id="QTL98641.1"/>
    </source>
</evidence>
<dbReference type="Gene3D" id="3.40.630.30">
    <property type="match status" value="1"/>
</dbReference>
<keyword evidence="2 4" id="KW-0012">Acyltransferase</keyword>
<feature type="domain" description="N-acetyltransferase" evidence="3">
    <location>
        <begin position="1"/>
        <end position="142"/>
    </location>
</feature>
<dbReference type="PANTHER" id="PTHR43800">
    <property type="entry name" value="PEPTIDYL-LYSINE N-ACETYLTRANSFERASE YJAB"/>
    <property type="match status" value="1"/>
</dbReference>
<sequence>MIRKSRKEDIDKLVEIWFEVSLKAHDFIGEGYWQAAQEDMREKYLPMSDTYVVEGKNEIRGFVSMLDNYLAAIFIDSRFQSQGYGKKLMDFVKKDRDYIELKVFKKNNKACDFYINNGFKIKDELTDENTNEKEYLMVWKCIE</sequence>
<evidence type="ECO:0000313" key="5">
    <source>
        <dbReference type="Proteomes" id="UP000665020"/>
    </source>
</evidence>
<protein>
    <submittedName>
        <fullName evidence="4">N-acetyltransferase</fullName>
        <ecNumber evidence="4">2.3.1.-</ecNumber>
    </submittedName>
</protein>
<dbReference type="InterPro" id="IPR000182">
    <property type="entry name" value="GNAT_dom"/>
</dbReference>
<dbReference type="CDD" id="cd04301">
    <property type="entry name" value="NAT_SF"/>
    <property type="match status" value="1"/>
</dbReference>
<evidence type="ECO:0000256" key="1">
    <source>
        <dbReference type="ARBA" id="ARBA00022679"/>
    </source>
</evidence>
<dbReference type="InterPro" id="IPR016181">
    <property type="entry name" value="Acyl_CoA_acyltransferase"/>
</dbReference>
<dbReference type="PROSITE" id="PS51186">
    <property type="entry name" value="GNAT"/>
    <property type="match status" value="1"/>
</dbReference>
<dbReference type="GO" id="GO:0016747">
    <property type="term" value="F:acyltransferase activity, transferring groups other than amino-acyl groups"/>
    <property type="evidence" value="ECO:0007669"/>
    <property type="project" value="InterPro"/>
</dbReference>
<dbReference type="KEGG" id="ifn:GM661_12050"/>
<evidence type="ECO:0000256" key="2">
    <source>
        <dbReference type="ARBA" id="ARBA00023315"/>
    </source>
</evidence>
<organism evidence="4 5">
    <name type="scientific">Iocasia fonsfrigidae</name>
    <dbReference type="NCBI Taxonomy" id="2682810"/>
    <lineage>
        <taxon>Bacteria</taxon>
        <taxon>Bacillati</taxon>
        <taxon>Bacillota</taxon>
        <taxon>Clostridia</taxon>
        <taxon>Halanaerobiales</taxon>
        <taxon>Halanaerobiaceae</taxon>
        <taxon>Iocasia</taxon>
    </lineage>
</organism>
<dbReference type="PANTHER" id="PTHR43800:SF1">
    <property type="entry name" value="PEPTIDYL-LYSINE N-ACETYLTRANSFERASE YJAB"/>
    <property type="match status" value="1"/>
</dbReference>
<evidence type="ECO:0000259" key="3">
    <source>
        <dbReference type="PROSITE" id="PS51186"/>
    </source>
</evidence>
<proteinExistence type="predicted"/>